<dbReference type="Proteomes" id="UP001623349">
    <property type="component" value="Unassembled WGS sequence"/>
</dbReference>
<feature type="chain" id="PRO_5045590645" evidence="1">
    <location>
        <begin position="23"/>
        <end position="62"/>
    </location>
</feature>
<dbReference type="EMBL" id="BAAFST010000007">
    <property type="protein sequence ID" value="GAB1291739.1"/>
    <property type="molecule type" value="Genomic_DNA"/>
</dbReference>
<accession>A0ABQ0EXH0</accession>
<evidence type="ECO:0000256" key="1">
    <source>
        <dbReference type="SAM" id="SignalP"/>
    </source>
</evidence>
<evidence type="ECO:0000313" key="2">
    <source>
        <dbReference type="EMBL" id="GAB1291739.1"/>
    </source>
</evidence>
<gene>
    <name evidence="2" type="ORF">APTSU1_000696900</name>
</gene>
<sequence length="62" mass="6431">MKLLGSSFLLLLAVMLTAMVPGSPNPEGSPEAKRTSTRLLGGGSWKVAKNANAKIGSCENKT</sequence>
<protein>
    <submittedName>
        <fullName evidence="2">C-X-C motif chemokine 17</fullName>
    </submittedName>
</protein>
<feature type="signal peptide" evidence="1">
    <location>
        <begin position="1"/>
        <end position="22"/>
    </location>
</feature>
<keyword evidence="3" id="KW-1185">Reference proteome</keyword>
<organism evidence="2 3">
    <name type="scientific">Apodemus speciosus</name>
    <name type="common">Large Japanese field mouse</name>
    <dbReference type="NCBI Taxonomy" id="105296"/>
    <lineage>
        <taxon>Eukaryota</taxon>
        <taxon>Metazoa</taxon>
        <taxon>Chordata</taxon>
        <taxon>Craniata</taxon>
        <taxon>Vertebrata</taxon>
        <taxon>Euteleostomi</taxon>
        <taxon>Mammalia</taxon>
        <taxon>Eutheria</taxon>
        <taxon>Euarchontoglires</taxon>
        <taxon>Glires</taxon>
        <taxon>Rodentia</taxon>
        <taxon>Myomorpha</taxon>
        <taxon>Muroidea</taxon>
        <taxon>Muridae</taxon>
        <taxon>Murinae</taxon>
        <taxon>Apodemus</taxon>
    </lineage>
</organism>
<evidence type="ECO:0000313" key="3">
    <source>
        <dbReference type="Proteomes" id="UP001623349"/>
    </source>
</evidence>
<proteinExistence type="predicted"/>
<name>A0ABQ0EXH0_APOSI</name>
<keyword evidence="1" id="KW-0732">Signal</keyword>
<comment type="caution">
    <text evidence="2">The sequence shown here is derived from an EMBL/GenBank/DDBJ whole genome shotgun (WGS) entry which is preliminary data.</text>
</comment>
<reference evidence="2 3" key="1">
    <citation type="submission" date="2024-08" db="EMBL/GenBank/DDBJ databases">
        <title>The draft genome of Apodemus speciosus.</title>
        <authorList>
            <person name="Nabeshima K."/>
            <person name="Suzuki S."/>
            <person name="Onuma M."/>
        </authorList>
    </citation>
    <scope>NUCLEOTIDE SEQUENCE [LARGE SCALE GENOMIC DNA]</scope>
    <source>
        <strain evidence="2">IB14-021</strain>
    </source>
</reference>